<dbReference type="SUPFAM" id="SSF56317">
    <property type="entry name" value="Carbon-nitrogen hydrolase"/>
    <property type="match status" value="1"/>
</dbReference>
<protein>
    <submittedName>
        <fullName evidence="3">Predicted amidohydrolase</fullName>
    </submittedName>
</protein>
<dbReference type="InterPro" id="IPR003010">
    <property type="entry name" value="C-N_Hydrolase"/>
</dbReference>
<evidence type="ECO:0000259" key="2">
    <source>
        <dbReference type="PROSITE" id="PS50263"/>
    </source>
</evidence>
<dbReference type="RefSeq" id="WP_083430324.1">
    <property type="nucleotide sequence ID" value="NZ_FPBV01000008.1"/>
</dbReference>
<dbReference type="Pfam" id="PF00795">
    <property type="entry name" value="CN_hydrolase"/>
    <property type="match status" value="1"/>
</dbReference>
<evidence type="ECO:0000313" key="3">
    <source>
        <dbReference type="EMBL" id="SFU78810.1"/>
    </source>
</evidence>
<dbReference type="GO" id="GO:0033388">
    <property type="term" value="P:putrescine biosynthetic process from arginine"/>
    <property type="evidence" value="ECO:0007669"/>
    <property type="project" value="TreeGrafter"/>
</dbReference>
<dbReference type="PROSITE" id="PS50263">
    <property type="entry name" value="CN_HYDROLASE"/>
    <property type="match status" value="1"/>
</dbReference>
<reference evidence="4" key="1">
    <citation type="submission" date="2016-10" db="EMBL/GenBank/DDBJ databases">
        <authorList>
            <person name="Varghese N."/>
        </authorList>
    </citation>
    <scope>NUCLEOTIDE SEQUENCE [LARGE SCALE GENOMIC DNA]</scope>
    <source>
        <strain evidence="4">DSM 17980</strain>
    </source>
</reference>
<dbReference type="PANTHER" id="PTHR43674">
    <property type="entry name" value="NITRILASE C965.09-RELATED"/>
    <property type="match status" value="1"/>
</dbReference>
<dbReference type="Proteomes" id="UP000183508">
    <property type="component" value="Unassembled WGS sequence"/>
</dbReference>
<evidence type="ECO:0000313" key="4">
    <source>
        <dbReference type="Proteomes" id="UP000183508"/>
    </source>
</evidence>
<dbReference type="eggNOG" id="COG0388">
    <property type="taxonomic scope" value="Bacteria"/>
</dbReference>
<keyword evidence="1 3" id="KW-0378">Hydrolase</keyword>
<dbReference type="GO" id="GO:0050126">
    <property type="term" value="F:N-carbamoylputrescine amidase activity"/>
    <property type="evidence" value="ECO:0007669"/>
    <property type="project" value="TreeGrafter"/>
</dbReference>
<name>A0A1I7J0V7_9BACL</name>
<dbReference type="CDD" id="cd07586">
    <property type="entry name" value="nitrilase_8"/>
    <property type="match status" value="1"/>
</dbReference>
<dbReference type="Gene3D" id="3.60.110.10">
    <property type="entry name" value="Carbon-nitrogen hydrolase"/>
    <property type="match status" value="1"/>
</dbReference>
<keyword evidence="4" id="KW-1185">Reference proteome</keyword>
<organism evidence="3 4">
    <name type="scientific">Alicyclobacillus macrosporangiidus</name>
    <dbReference type="NCBI Taxonomy" id="392015"/>
    <lineage>
        <taxon>Bacteria</taxon>
        <taxon>Bacillati</taxon>
        <taxon>Bacillota</taxon>
        <taxon>Bacilli</taxon>
        <taxon>Bacillales</taxon>
        <taxon>Alicyclobacillaceae</taxon>
        <taxon>Alicyclobacillus</taxon>
    </lineage>
</organism>
<feature type="domain" description="CN hydrolase" evidence="2">
    <location>
        <begin position="5"/>
        <end position="251"/>
    </location>
</feature>
<dbReference type="InterPro" id="IPR050345">
    <property type="entry name" value="Aliph_Amidase/BUP"/>
</dbReference>
<evidence type="ECO:0000256" key="1">
    <source>
        <dbReference type="ARBA" id="ARBA00022801"/>
    </source>
</evidence>
<proteinExistence type="predicted"/>
<dbReference type="OrthoDB" id="9811121at2"/>
<dbReference type="AlphaFoldDB" id="A0A1I7J0V7"/>
<dbReference type="InterPro" id="IPR036526">
    <property type="entry name" value="C-N_Hydrolase_sf"/>
</dbReference>
<dbReference type="PANTHER" id="PTHR43674:SF2">
    <property type="entry name" value="BETA-UREIDOPROPIONASE"/>
    <property type="match status" value="1"/>
</dbReference>
<gene>
    <name evidence="3" type="ORF">SAMN05421543_10846</name>
</gene>
<dbReference type="EMBL" id="FPBV01000008">
    <property type="protein sequence ID" value="SFU78810.1"/>
    <property type="molecule type" value="Genomic_DNA"/>
</dbReference>
<sequence>MTQRIQVALGQVRPVLGDVGKNVDKHLEWMEEARRRGADVVVFPELGLTGYQVMDLTLEVARPLSHPDITRLVRESRGIDVVFSFVEESEAHLFHIASVYASGGDIRAVHRKVYLPTYGMFDEGRYLAAGSGFHTFQSRLGQTGMLICEDAWHVSSPYLLALGGATCLVLPSASPARNVMEQGDFGSQAFWRQLLQVYAQLFGVYIVFVNRVGFEDGVSFFGGSGVVSPLGEWVYEAPSIEEGLYTAEIDPGVIRRARYGTPMLRDERADLVWRALGRLVDGGWRG</sequence>
<accession>A0A1I7J0V7</accession>
<dbReference type="STRING" id="392015.SAMN05421543_10846"/>